<dbReference type="AlphaFoldDB" id="A0A9X2XNS8"/>
<reference evidence="2" key="1">
    <citation type="submission" date="2022-09" db="EMBL/GenBank/DDBJ databases">
        <authorList>
            <person name="Yuan C."/>
            <person name="Ke Z."/>
        </authorList>
    </citation>
    <scope>NUCLEOTIDE SEQUENCE</scope>
    <source>
        <strain evidence="2">LB-8</strain>
    </source>
</reference>
<comment type="caution">
    <text evidence="2">The sequence shown here is derived from an EMBL/GenBank/DDBJ whole genome shotgun (WGS) entry which is preliminary data.</text>
</comment>
<protein>
    <submittedName>
        <fullName evidence="2">Glycerophosphodiester phosphodiesterase</fullName>
    </submittedName>
</protein>
<dbReference type="Pfam" id="PF03009">
    <property type="entry name" value="GDPD"/>
    <property type="match status" value="1"/>
</dbReference>
<evidence type="ECO:0000313" key="2">
    <source>
        <dbReference type="EMBL" id="MCU7549014.1"/>
    </source>
</evidence>
<dbReference type="Gene3D" id="3.20.20.190">
    <property type="entry name" value="Phosphatidylinositol (PI) phosphodiesterase"/>
    <property type="match status" value="1"/>
</dbReference>
<dbReference type="Proteomes" id="UP001155483">
    <property type="component" value="Unassembled WGS sequence"/>
</dbReference>
<organism evidence="2 3">
    <name type="scientific">Paraflavisolibacter caeni</name>
    <dbReference type="NCBI Taxonomy" id="2982496"/>
    <lineage>
        <taxon>Bacteria</taxon>
        <taxon>Pseudomonadati</taxon>
        <taxon>Bacteroidota</taxon>
        <taxon>Chitinophagia</taxon>
        <taxon>Chitinophagales</taxon>
        <taxon>Chitinophagaceae</taxon>
        <taxon>Paraflavisolibacter</taxon>
    </lineage>
</organism>
<dbReference type="SUPFAM" id="SSF51695">
    <property type="entry name" value="PLC-like phosphodiesterases"/>
    <property type="match status" value="1"/>
</dbReference>
<dbReference type="PROSITE" id="PS51704">
    <property type="entry name" value="GP_PDE"/>
    <property type="match status" value="1"/>
</dbReference>
<dbReference type="RefSeq" id="WP_279296458.1">
    <property type="nucleotide sequence ID" value="NZ_JAOTIF010000004.1"/>
</dbReference>
<dbReference type="InterPro" id="IPR017946">
    <property type="entry name" value="PLC-like_Pdiesterase_TIM-brl"/>
</dbReference>
<dbReference type="CDD" id="cd08567">
    <property type="entry name" value="GDPD_SpGDE_like"/>
    <property type="match status" value="1"/>
</dbReference>
<dbReference type="EMBL" id="JAOTIF010000004">
    <property type="protein sequence ID" value="MCU7549014.1"/>
    <property type="molecule type" value="Genomic_DNA"/>
</dbReference>
<dbReference type="GO" id="GO:0008081">
    <property type="term" value="F:phosphoric diester hydrolase activity"/>
    <property type="evidence" value="ECO:0007669"/>
    <property type="project" value="InterPro"/>
</dbReference>
<dbReference type="InterPro" id="IPR030395">
    <property type="entry name" value="GP_PDE_dom"/>
</dbReference>
<evidence type="ECO:0000259" key="1">
    <source>
        <dbReference type="PROSITE" id="PS51704"/>
    </source>
</evidence>
<proteinExistence type="predicted"/>
<gene>
    <name evidence="2" type="ORF">OCK74_07795</name>
</gene>
<name>A0A9X2XNS8_9BACT</name>
<reference evidence="2" key="2">
    <citation type="submission" date="2023-04" db="EMBL/GenBank/DDBJ databases">
        <title>Paracnuella aquatica gen. nov., sp. nov., a member of the family Chitinophagaceae isolated from a hot spring.</title>
        <authorList>
            <person name="Wang C."/>
        </authorList>
    </citation>
    <scope>NUCLEOTIDE SEQUENCE</scope>
    <source>
        <strain evidence="2">LB-8</strain>
    </source>
</reference>
<dbReference type="GO" id="GO:0006629">
    <property type="term" value="P:lipid metabolic process"/>
    <property type="evidence" value="ECO:0007669"/>
    <property type="project" value="InterPro"/>
</dbReference>
<feature type="domain" description="GP-PDE" evidence="1">
    <location>
        <begin position="12"/>
        <end position="283"/>
    </location>
</feature>
<accession>A0A9X2XNS8</accession>
<dbReference type="PANTHER" id="PTHR46211:SF14">
    <property type="entry name" value="GLYCEROPHOSPHODIESTER PHOSPHODIESTERASE"/>
    <property type="match status" value="1"/>
</dbReference>
<dbReference type="PANTHER" id="PTHR46211">
    <property type="entry name" value="GLYCEROPHOSPHORYL DIESTER PHOSPHODIESTERASE"/>
    <property type="match status" value="1"/>
</dbReference>
<sequence length="285" mass="32770">MNSNQPDQMPGFDLEGHRGCRGLMPENTIPAMLIALDLGVTTLEMDAVITKDSQVILSHDPYFNHEISSKPDGSSVSENEEKQLNIFKMLYKEVEQYDVGMKPHPRFPGQRKMNAVKPLLRDVIDSVEHYIKTNKLQPVFYNIETKSTPYTDGLYHPAPFQFVELLMKVVKDRGIGKRTIIQSFDIRTLQYLHKRYSSIKTSLLIEDFDKRGVDEQLRALGFNPSIYSPHYSLVTKELIKKCHEKSIKVIPWTVNDLSEMQQLKNMGVDGLISDFPDLYKNLNTF</sequence>
<keyword evidence="3" id="KW-1185">Reference proteome</keyword>
<evidence type="ECO:0000313" key="3">
    <source>
        <dbReference type="Proteomes" id="UP001155483"/>
    </source>
</evidence>